<evidence type="ECO:0000256" key="2">
    <source>
        <dbReference type="ARBA" id="ARBA00022654"/>
    </source>
</evidence>
<keyword evidence="6 8" id="KW-1133">Transmembrane helix</keyword>
<evidence type="ECO:0000256" key="8">
    <source>
        <dbReference type="SAM" id="Phobius"/>
    </source>
</evidence>
<dbReference type="GO" id="GO:0016020">
    <property type="term" value="C:membrane"/>
    <property type="evidence" value="ECO:0007669"/>
    <property type="project" value="InterPro"/>
</dbReference>
<dbReference type="RefSeq" id="WP_117347706.1">
    <property type="nucleotide sequence ID" value="NZ_JAJDKX010000027.1"/>
</dbReference>
<keyword evidence="5" id="KW-0378">Hydrolase</keyword>
<dbReference type="Proteomes" id="UP001204814">
    <property type="component" value="Unassembled WGS sequence"/>
</dbReference>
<dbReference type="GO" id="GO:0006508">
    <property type="term" value="P:proteolysis"/>
    <property type="evidence" value="ECO:0007669"/>
    <property type="project" value="UniProtKB-KW"/>
</dbReference>
<feature type="transmembrane region" description="Helical" evidence="8">
    <location>
        <begin position="78"/>
        <end position="97"/>
    </location>
</feature>
<dbReference type="GO" id="GO:0009372">
    <property type="term" value="P:quorum sensing"/>
    <property type="evidence" value="ECO:0007669"/>
    <property type="project" value="UniProtKB-KW"/>
</dbReference>
<keyword evidence="1" id="KW-1003">Cell membrane</keyword>
<keyword evidence="4 8" id="KW-0812">Transmembrane</keyword>
<dbReference type="GO" id="GO:0008233">
    <property type="term" value="F:peptidase activity"/>
    <property type="evidence" value="ECO:0007669"/>
    <property type="project" value="UniProtKB-KW"/>
</dbReference>
<evidence type="ECO:0000256" key="4">
    <source>
        <dbReference type="ARBA" id="ARBA00022692"/>
    </source>
</evidence>
<organism evidence="9 10">
    <name type="scientific">Faecalibacillus intestinalis</name>
    <dbReference type="NCBI Taxonomy" id="1982626"/>
    <lineage>
        <taxon>Bacteria</taxon>
        <taxon>Bacillati</taxon>
        <taxon>Bacillota</taxon>
        <taxon>Erysipelotrichia</taxon>
        <taxon>Erysipelotrichales</taxon>
        <taxon>Coprobacillaceae</taxon>
        <taxon>Faecalibacillus</taxon>
    </lineage>
</organism>
<feature type="transmembrane region" description="Helical" evidence="8">
    <location>
        <begin position="140"/>
        <end position="158"/>
    </location>
</feature>
<evidence type="ECO:0000256" key="7">
    <source>
        <dbReference type="ARBA" id="ARBA00023136"/>
    </source>
</evidence>
<keyword evidence="2" id="KW-0673">Quorum sensing</keyword>
<evidence type="ECO:0000256" key="3">
    <source>
        <dbReference type="ARBA" id="ARBA00022670"/>
    </source>
</evidence>
<dbReference type="Pfam" id="PF04647">
    <property type="entry name" value="AgrB"/>
    <property type="match status" value="1"/>
</dbReference>
<evidence type="ECO:0000256" key="1">
    <source>
        <dbReference type="ARBA" id="ARBA00022475"/>
    </source>
</evidence>
<dbReference type="SMART" id="SM00793">
    <property type="entry name" value="AgrB"/>
    <property type="match status" value="1"/>
</dbReference>
<dbReference type="EMBL" id="JANGBO010000004">
    <property type="protein sequence ID" value="MCQ5061471.1"/>
    <property type="molecule type" value="Genomic_DNA"/>
</dbReference>
<proteinExistence type="predicted"/>
<evidence type="ECO:0000313" key="9">
    <source>
        <dbReference type="EMBL" id="MCQ5061471.1"/>
    </source>
</evidence>
<dbReference type="AlphaFoldDB" id="A0AAP2XPA5"/>
<comment type="caution">
    <text evidence="9">The sequence shown here is derived from an EMBL/GenBank/DDBJ whole genome shotgun (WGS) entry which is preliminary data.</text>
</comment>
<feature type="transmembrane region" description="Helical" evidence="8">
    <location>
        <begin position="33"/>
        <end position="66"/>
    </location>
</feature>
<reference evidence="9" key="1">
    <citation type="submission" date="2022-06" db="EMBL/GenBank/DDBJ databases">
        <title>Isolation of gut microbiota from human fecal samples.</title>
        <authorList>
            <person name="Pamer E.G."/>
            <person name="Barat B."/>
            <person name="Waligurski E."/>
            <person name="Medina S."/>
            <person name="Paddock L."/>
            <person name="Mostad J."/>
        </authorList>
    </citation>
    <scope>NUCLEOTIDE SEQUENCE</scope>
    <source>
        <strain evidence="9">DFI.6.24</strain>
    </source>
</reference>
<accession>A0AAP2XPA5</accession>
<keyword evidence="7 8" id="KW-0472">Membrane</keyword>
<keyword evidence="3" id="KW-0645">Protease</keyword>
<name>A0AAP2XPA5_9FIRM</name>
<sequence length="192" mass="22559">MINYLSNKFISICLEEKIIDVDSDIYKYGFESILSSYLCIAIVLFTGIFIKYKLIAFFYLLIFYFIRKYSGGYHCDSYLKCIIWTDFIFILSVIMIDNLNYELLIPLCIVCSIFSIKKAPICHFNKPFTNSQRKIFKQKYCHIIYILLSLGIISTFLYPLLSKLIFVIIIINAFLMKKGEQKNEKRITKICG</sequence>
<dbReference type="InterPro" id="IPR006741">
    <property type="entry name" value="AgrB"/>
</dbReference>
<gene>
    <name evidence="9" type="ORF">NE542_06445</name>
</gene>
<evidence type="ECO:0000256" key="5">
    <source>
        <dbReference type="ARBA" id="ARBA00022801"/>
    </source>
</evidence>
<protein>
    <submittedName>
        <fullName evidence="9">Accessory gene regulator B family protein</fullName>
    </submittedName>
</protein>
<evidence type="ECO:0000313" key="10">
    <source>
        <dbReference type="Proteomes" id="UP001204814"/>
    </source>
</evidence>
<evidence type="ECO:0000256" key="6">
    <source>
        <dbReference type="ARBA" id="ARBA00022989"/>
    </source>
</evidence>